<evidence type="ECO:0000256" key="1">
    <source>
        <dbReference type="SAM" id="MobiDB-lite"/>
    </source>
</evidence>
<feature type="region of interest" description="Disordered" evidence="1">
    <location>
        <begin position="68"/>
        <end position="173"/>
    </location>
</feature>
<evidence type="ECO:0000313" key="4">
    <source>
        <dbReference type="Proteomes" id="UP001589818"/>
    </source>
</evidence>
<dbReference type="RefSeq" id="WP_204822389.1">
    <property type="nucleotide sequence ID" value="NZ_JANHOF010000022.1"/>
</dbReference>
<dbReference type="EMBL" id="JBHLVF010000039">
    <property type="protein sequence ID" value="MFC0394104.1"/>
    <property type="molecule type" value="Genomic_DNA"/>
</dbReference>
<evidence type="ECO:0000256" key="2">
    <source>
        <dbReference type="SAM" id="Phobius"/>
    </source>
</evidence>
<feature type="compositionally biased region" description="Basic and acidic residues" evidence="1">
    <location>
        <begin position="81"/>
        <end position="110"/>
    </location>
</feature>
<comment type="caution">
    <text evidence="3">The sequence shown here is derived from an EMBL/GenBank/DDBJ whole genome shotgun (WGS) entry which is preliminary data.</text>
</comment>
<sequence>MWKWTGWFAKTVAAGLIISFLSIWTTGYIVNSYVETLLKQFKLPLEQKPFALDGVWGSLWGADPELKSDQRETASNNSNHSADDSKAEDKTKSEDETKQEQAEADPKGSEGENPPSADAFGELPPGSLTDIGGGNGTKAGSGASSEGALEEAEKEGVAMTEDQLSDAKNRMSDADKEQLFEVMMTKLPQEAWQQISGWMEDGITSSEMTDIQQLVAQHLSREEYDKMMEILKKY</sequence>
<reference evidence="3 4" key="1">
    <citation type="submission" date="2024-09" db="EMBL/GenBank/DDBJ databases">
        <authorList>
            <person name="Sun Q."/>
            <person name="Mori K."/>
        </authorList>
    </citation>
    <scope>NUCLEOTIDE SEQUENCE [LARGE SCALE GENOMIC DNA]</scope>
    <source>
        <strain evidence="3 4">CCM 4839</strain>
    </source>
</reference>
<accession>A0ABV6JDV0</accession>
<name>A0ABV6JDV0_9BACL</name>
<gene>
    <name evidence="3" type="ORF">ACFFJ8_22380</name>
</gene>
<dbReference type="Proteomes" id="UP001589818">
    <property type="component" value="Unassembled WGS sequence"/>
</dbReference>
<feature type="transmembrane region" description="Helical" evidence="2">
    <location>
        <begin position="12"/>
        <end position="34"/>
    </location>
</feature>
<evidence type="ECO:0000313" key="3">
    <source>
        <dbReference type="EMBL" id="MFC0394104.1"/>
    </source>
</evidence>
<keyword evidence="4" id="KW-1185">Reference proteome</keyword>
<dbReference type="PROSITE" id="PS50096">
    <property type="entry name" value="IQ"/>
    <property type="match status" value="1"/>
</dbReference>
<organism evidence="3 4">
    <name type="scientific">Paenibacillus mendelii</name>
    <dbReference type="NCBI Taxonomy" id="206163"/>
    <lineage>
        <taxon>Bacteria</taxon>
        <taxon>Bacillati</taxon>
        <taxon>Bacillota</taxon>
        <taxon>Bacilli</taxon>
        <taxon>Bacillales</taxon>
        <taxon>Paenibacillaceae</taxon>
        <taxon>Paenibacillus</taxon>
    </lineage>
</organism>
<protein>
    <recommendedName>
        <fullName evidence="5">Spore coat protein</fullName>
    </recommendedName>
</protein>
<keyword evidence="2" id="KW-0472">Membrane</keyword>
<proteinExistence type="predicted"/>
<keyword evidence="2" id="KW-1133">Transmembrane helix</keyword>
<keyword evidence="2" id="KW-0812">Transmembrane</keyword>
<evidence type="ECO:0008006" key="5">
    <source>
        <dbReference type="Google" id="ProtNLM"/>
    </source>
</evidence>